<dbReference type="Gene3D" id="2.40.128.130">
    <property type="entry name" value="Autotransporter beta-domain"/>
    <property type="match status" value="1"/>
</dbReference>
<dbReference type="CDD" id="cd15482">
    <property type="entry name" value="Sialidase_non-viral"/>
    <property type="match status" value="1"/>
</dbReference>
<dbReference type="PANTHER" id="PTHR43739">
    <property type="entry name" value="XYLOGLUCANASE (EUROFUNG)"/>
    <property type="match status" value="1"/>
</dbReference>
<dbReference type="SUPFAM" id="SSF103515">
    <property type="entry name" value="Autotransporter"/>
    <property type="match status" value="1"/>
</dbReference>
<feature type="signal peptide" evidence="2">
    <location>
        <begin position="1"/>
        <end position="35"/>
    </location>
</feature>
<organism evidence="4 5">
    <name type="scientific">Dyella choica</name>
    <dbReference type="NCBI Taxonomy" id="1927959"/>
    <lineage>
        <taxon>Bacteria</taxon>
        <taxon>Pseudomonadati</taxon>
        <taxon>Pseudomonadota</taxon>
        <taxon>Gammaproteobacteria</taxon>
        <taxon>Lysobacterales</taxon>
        <taxon>Rhodanobacteraceae</taxon>
        <taxon>Dyella</taxon>
    </lineage>
</organism>
<dbReference type="RefSeq" id="WP_126686536.1">
    <property type="nucleotide sequence ID" value="NZ_RYYV01000021.1"/>
</dbReference>
<dbReference type="Pfam" id="PF03797">
    <property type="entry name" value="Autotransporter"/>
    <property type="match status" value="1"/>
</dbReference>
<comment type="caution">
    <text evidence="4">The sequence shown here is derived from an EMBL/GenBank/DDBJ whole genome shotgun (WGS) entry which is preliminary data.</text>
</comment>
<accession>A0A432M0Y6</accession>
<dbReference type="InterPro" id="IPR036278">
    <property type="entry name" value="Sialidase_sf"/>
</dbReference>
<dbReference type="NCBIfam" id="TIGR02601">
    <property type="entry name" value="autotrns_rpt"/>
    <property type="match status" value="1"/>
</dbReference>
<dbReference type="PANTHER" id="PTHR43739:SF5">
    <property type="entry name" value="EXO-ALPHA-SIALIDASE"/>
    <property type="match status" value="1"/>
</dbReference>
<dbReference type="InterPro" id="IPR036709">
    <property type="entry name" value="Autotransporte_beta_dom_sf"/>
</dbReference>
<dbReference type="InterPro" id="IPR015943">
    <property type="entry name" value="WD40/YVTN_repeat-like_dom_sf"/>
</dbReference>
<reference evidence="4 5" key="1">
    <citation type="submission" date="2018-12" db="EMBL/GenBank/DDBJ databases">
        <title>Dyella dinghuensis sp. nov. DHOA06 and Dyella choica sp. nov. 4M-K27, isolated from forest soil.</title>
        <authorList>
            <person name="Qiu L.-H."/>
            <person name="Gao Z.-H."/>
        </authorList>
    </citation>
    <scope>NUCLEOTIDE SEQUENCE [LARGE SCALE GENOMIC DNA]</scope>
    <source>
        <strain evidence="4 5">4M-K27</strain>
    </source>
</reference>
<dbReference type="OrthoDB" id="5711096at2"/>
<dbReference type="PROSITE" id="PS51208">
    <property type="entry name" value="AUTOTRANSPORTER"/>
    <property type="match status" value="1"/>
</dbReference>
<dbReference type="Proteomes" id="UP000274358">
    <property type="component" value="Unassembled WGS sequence"/>
</dbReference>
<dbReference type="InterPro" id="IPR052025">
    <property type="entry name" value="Xyloglucanase_GH74"/>
</dbReference>
<sequence length="1474" mass="151989">MKARSTRRSAGHSNTPRLLTAMIAVALAASWSAHAQTFVPAGPGVESGPSFLMNGGDNPQPGQPTNTVPYYATQSGAIQSIAVNPFNAQLMLVSSPSGGIFRSADGGKSWAAMTDSLGSLAVSNISFDTTDASGNTLVASIGSTTNGATGTHFDRGGLTNQGLLYSSDGGKSWNAIGQGSLPDVSMLNVVARGQVIMAAGFEEEGEKPNGPNTGLYRSADGGKTFTRVDQIAGSGLPPGPTSALVGDPTDPNRFYVGVSGTSNTAVYTSGDGGKTWSPIFSAANANGSINANTPTMLRVAAGPNGSVVVGVVNMALGQLNNAFLSSNGGKSWVDLSPSLAAGTVSNESGGVSRAGAYQLKRYGEVLPGVAINQGGQAMTNSLVAIDPQHPNVVYVAGDGRYDNVTGSTFEGVSAIRVVVNADGTITYAPLTDNYTSDHSTVHPDARAFAFDGHGNLLMSTDGGLYSRTNPSSDNGVWRGLNNGRQALEIYSLALDPNTGQIALAAQDNGAARQLPGHSSIYQQIGGGDGSLAVINGQSTPGYSYTYVASQYLGGLTRYETDAKGNYVNTVPWTDAKGNVIASLPNLPVSTDLYFAPDSTGQFATVANQYVGTNVVELDKNTINFVNPFVLNHIDHSLMATGVTPGVMVSQDNFNVAPTPYVAGDTACSQGCYQILPSYFAGNSGFVSALDFGTNDNTYALLAGTYLYQDPVSGNYARLFASTGTSLSSINLQPVFAYPVAMHAPNAVLFDPRSQSRFFAAAPGKDGNGFLWGTVDGGTTGKDLTANLPANFIRPDALAFINSNGVNALLVGGMNSAANAGNPLVSADSDANGNLSNWRRLGNGLPNVQITQIDYQPGLDAMAIGTYGRGAWMLYDVTSNYASATVLQFGLANNDSNPDSSLLTGNRPLIKYGTGTLTITGNASYTGGTTINAGAVVLNGSVLNNVALNSGATLTGAGSASGQLNVLGGLVAPGSANGTTLTVGSLANQGGTLLFSYGASGQNTHLTVTGQANIGGLKLLLAPTSTPAPFYSSYNLLSAGSLIGQFANASSASGPTAWVNLASMQPTPNQSQPVPASVQPALMARVEYLGNVSLEILNPQNWTAATGNRNQYAVGQALNGLQYTASASMLSALGSAASGNVPVNLEAISGESSVASARAINLAGDRFQAAVGEQMLDAPGCLDGQADPAGCRHLGKDVGDHRVWVQATDIGTRVNGEFQSNRFDGNGIALGGEVALGEQSKLGFALGHSNVDTRTPALSSSVHSDYNLLAAYGAYQRGSWFIGGVLSYVNGWSRADRTMVLGTGGMQTVSGKPNANALALQVASGFDIRLAHGWFVQPYAEFAAARSWQQSYAESSSNALALSYGHIDQTRYDGDLGVKLGTTFQTGTTTIKPYLGLAEAGAWGDRRPQTQVAFVDAPGASFLVSGNSVPSAWLKAQAGVQMNFGKSVLFDVSYQGSLTGHVHDDFLNAGLSWRF</sequence>
<feature type="domain" description="Autotransporter" evidence="3">
    <location>
        <begin position="1195"/>
        <end position="1474"/>
    </location>
</feature>
<protein>
    <submittedName>
        <fullName evidence="4">Autotransporter domain-containing protein</fullName>
    </submittedName>
</protein>
<dbReference type="Pfam" id="PF12951">
    <property type="entry name" value="PATR"/>
    <property type="match status" value="1"/>
</dbReference>
<dbReference type="InterPro" id="IPR005546">
    <property type="entry name" value="Autotransporte_beta"/>
</dbReference>
<dbReference type="SUPFAM" id="SSF50939">
    <property type="entry name" value="Sialidases"/>
    <property type="match status" value="2"/>
</dbReference>
<proteinExistence type="predicted"/>
<dbReference type="SMART" id="SM00869">
    <property type="entry name" value="Autotransporter"/>
    <property type="match status" value="1"/>
</dbReference>
<gene>
    <name evidence="4" type="ORF">EKH80_19825</name>
</gene>
<dbReference type="GO" id="GO:0010411">
    <property type="term" value="P:xyloglucan metabolic process"/>
    <property type="evidence" value="ECO:0007669"/>
    <property type="project" value="TreeGrafter"/>
</dbReference>
<dbReference type="EMBL" id="RYYV01000021">
    <property type="protein sequence ID" value="RUL70880.1"/>
    <property type="molecule type" value="Genomic_DNA"/>
</dbReference>
<evidence type="ECO:0000313" key="5">
    <source>
        <dbReference type="Proteomes" id="UP000274358"/>
    </source>
</evidence>
<evidence type="ECO:0000256" key="1">
    <source>
        <dbReference type="ARBA" id="ARBA00022729"/>
    </source>
</evidence>
<feature type="chain" id="PRO_5019586160" evidence="2">
    <location>
        <begin position="36"/>
        <end position="1474"/>
    </location>
</feature>
<keyword evidence="5" id="KW-1185">Reference proteome</keyword>
<keyword evidence="1 2" id="KW-0732">Signal</keyword>
<dbReference type="Gene3D" id="2.130.10.10">
    <property type="entry name" value="YVTN repeat-like/Quinoprotein amine dehydrogenase"/>
    <property type="match status" value="2"/>
</dbReference>
<dbReference type="InterPro" id="IPR013425">
    <property type="entry name" value="Autotrns_rpt"/>
</dbReference>
<evidence type="ECO:0000259" key="3">
    <source>
        <dbReference type="PROSITE" id="PS51208"/>
    </source>
</evidence>
<evidence type="ECO:0000313" key="4">
    <source>
        <dbReference type="EMBL" id="RUL70880.1"/>
    </source>
</evidence>
<evidence type="ECO:0000256" key="2">
    <source>
        <dbReference type="SAM" id="SignalP"/>
    </source>
</evidence>
<name>A0A432M0Y6_9GAMM</name>